<evidence type="ECO:0000313" key="2">
    <source>
        <dbReference type="Proteomes" id="UP000814033"/>
    </source>
</evidence>
<reference evidence="1" key="1">
    <citation type="submission" date="2021-02" db="EMBL/GenBank/DDBJ databases">
        <authorList>
            <consortium name="DOE Joint Genome Institute"/>
            <person name="Ahrendt S."/>
            <person name="Looney B.P."/>
            <person name="Miyauchi S."/>
            <person name="Morin E."/>
            <person name="Drula E."/>
            <person name="Courty P.E."/>
            <person name="Chicoki N."/>
            <person name="Fauchery L."/>
            <person name="Kohler A."/>
            <person name="Kuo A."/>
            <person name="Labutti K."/>
            <person name="Pangilinan J."/>
            <person name="Lipzen A."/>
            <person name="Riley R."/>
            <person name="Andreopoulos W."/>
            <person name="He G."/>
            <person name="Johnson J."/>
            <person name="Barry K.W."/>
            <person name="Grigoriev I.V."/>
            <person name="Nagy L."/>
            <person name="Hibbett D."/>
            <person name="Henrissat B."/>
            <person name="Matheny P.B."/>
            <person name="Labbe J."/>
            <person name="Martin F."/>
        </authorList>
    </citation>
    <scope>NUCLEOTIDE SEQUENCE</scope>
    <source>
        <strain evidence="1">FP105234-sp</strain>
    </source>
</reference>
<accession>A0ACB8RCH1</accession>
<proteinExistence type="predicted"/>
<keyword evidence="2" id="KW-1185">Reference proteome</keyword>
<dbReference type="Proteomes" id="UP000814033">
    <property type="component" value="Unassembled WGS sequence"/>
</dbReference>
<name>A0ACB8RCH1_9AGAM</name>
<feature type="non-terminal residue" evidence="1">
    <location>
        <position position="1"/>
    </location>
</feature>
<reference evidence="1" key="2">
    <citation type="journal article" date="2022" name="New Phytol.">
        <title>Evolutionary transition to the ectomycorrhizal habit in the genomes of a hyperdiverse lineage of mushroom-forming fungi.</title>
        <authorList>
            <person name="Looney B."/>
            <person name="Miyauchi S."/>
            <person name="Morin E."/>
            <person name="Drula E."/>
            <person name="Courty P.E."/>
            <person name="Kohler A."/>
            <person name="Kuo A."/>
            <person name="LaButti K."/>
            <person name="Pangilinan J."/>
            <person name="Lipzen A."/>
            <person name="Riley R."/>
            <person name="Andreopoulos W."/>
            <person name="He G."/>
            <person name="Johnson J."/>
            <person name="Nolan M."/>
            <person name="Tritt A."/>
            <person name="Barry K.W."/>
            <person name="Grigoriev I.V."/>
            <person name="Nagy L.G."/>
            <person name="Hibbett D."/>
            <person name="Henrissat B."/>
            <person name="Matheny P.B."/>
            <person name="Labbe J."/>
            <person name="Martin F.M."/>
        </authorList>
    </citation>
    <scope>NUCLEOTIDE SEQUENCE</scope>
    <source>
        <strain evidence="1">FP105234-sp</strain>
    </source>
</reference>
<feature type="non-terminal residue" evidence="1">
    <location>
        <position position="61"/>
    </location>
</feature>
<comment type="caution">
    <text evidence="1">The sequence shown here is derived from an EMBL/GenBank/DDBJ whole genome shotgun (WGS) entry which is preliminary data.</text>
</comment>
<dbReference type="EMBL" id="MU276133">
    <property type="protein sequence ID" value="KAI0041265.1"/>
    <property type="molecule type" value="Genomic_DNA"/>
</dbReference>
<organism evidence="1 2">
    <name type="scientific">Auriscalpium vulgare</name>
    <dbReference type="NCBI Taxonomy" id="40419"/>
    <lineage>
        <taxon>Eukaryota</taxon>
        <taxon>Fungi</taxon>
        <taxon>Dikarya</taxon>
        <taxon>Basidiomycota</taxon>
        <taxon>Agaricomycotina</taxon>
        <taxon>Agaricomycetes</taxon>
        <taxon>Russulales</taxon>
        <taxon>Auriscalpiaceae</taxon>
        <taxon>Auriscalpium</taxon>
    </lineage>
</organism>
<sequence length="61" mass="6984">FRLVGIIYHGGYHFTARIFDLLDQCWYHDGIATKTKFVPEGLKDNVDLFHAEGRVAALALY</sequence>
<gene>
    <name evidence="1" type="ORF">FA95DRAFT_1479505</name>
</gene>
<protein>
    <submittedName>
        <fullName evidence="1">Uncharacterized protein</fullName>
    </submittedName>
</protein>
<evidence type="ECO:0000313" key="1">
    <source>
        <dbReference type="EMBL" id="KAI0041265.1"/>
    </source>
</evidence>